<dbReference type="OrthoDB" id="20729at2759"/>
<dbReference type="AlphaFoldDB" id="A0A5B6UVB7"/>
<organism evidence="5 6">
    <name type="scientific">Gossypium australe</name>
    <dbReference type="NCBI Taxonomy" id="47621"/>
    <lineage>
        <taxon>Eukaryota</taxon>
        <taxon>Viridiplantae</taxon>
        <taxon>Streptophyta</taxon>
        <taxon>Embryophyta</taxon>
        <taxon>Tracheophyta</taxon>
        <taxon>Spermatophyta</taxon>
        <taxon>Magnoliopsida</taxon>
        <taxon>eudicotyledons</taxon>
        <taxon>Gunneridae</taxon>
        <taxon>Pentapetalae</taxon>
        <taxon>rosids</taxon>
        <taxon>malvids</taxon>
        <taxon>Malvales</taxon>
        <taxon>Malvaceae</taxon>
        <taxon>Malvoideae</taxon>
        <taxon>Gossypium</taxon>
    </lineage>
</organism>
<feature type="compositionally biased region" description="Basic residues" evidence="3">
    <location>
        <begin position="944"/>
        <end position="954"/>
    </location>
</feature>
<dbReference type="PANTHER" id="PTHR47358">
    <property type="entry name" value="E3 UBIQUITIN-PROTEIN LIGASE HOS1"/>
    <property type="match status" value="1"/>
</dbReference>
<comment type="subcellular location">
    <subcellularLocation>
        <location evidence="1">Nucleus</location>
    </subcellularLocation>
</comment>
<dbReference type="PANTHER" id="PTHR47358:SF2">
    <property type="entry name" value="E3 UBIQUITIN-PROTEIN LIGASE HOS1"/>
    <property type="match status" value="1"/>
</dbReference>
<gene>
    <name evidence="5" type="ORF">EPI10_004285</name>
</gene>
<evidence type="ECO:0000256" key="3">
    <source>
        <dbReference type="SAM" id="MobiDB-lite"/>
    </source>
</evidence>
<evidence type="ECO:0000313" key="6">
    <source>
        <dbReference type="Proteomes" id="UP000325315"/>
    </source>
</evidence>
<dbReference type="EMBL" id="SMMG02000011">
    <property type="protein sequence ID" value="KAA3457635.1"/>
    <property type="molecule type" value="Genomic_DNA"/>
</dbReference>
<evidence type="ECO:0000259" key="4">
    <source>
        <dbReference type="Pfam" id="PF13934"/>
    </source>
</evidence>
<dbReference type="GO" id="GO:0005634">
    <property type="term" value="C:nucleus"/>
    <property type="evidence" value="ECO:0007669"/>
    <property type="project" value="UniProtKB-SubCell"/>
</dbReference>
<keyword evidence="2" id="KW-0539">Nucleus</keyword>
<dbReference type="GO" id="GO:0016567">
    <property type="term" value="P:protein ubiquitination"/>
    <property type="evidence" value="ECO:0007669"/>
    <property type="project" value="InterPro"/>
</dbReference>
<reference evidence="6" key="1">
    <citation type="journal article" date="2019" name="Plant Biotechnol. J.">
        <title>Genome sequencing of the Australian wild diploid species Gossypium australe highlights disease resistance and delayed gland morphogenesis.</title>
        <authorList>
            <person name="Cai Y."/>
            <person name="Cai X."/>
            <person name="Wang Q."/>
            <person name="Wang P."/>
            <person name="Zhang Y."/>
            <person name="Cai C."/>
            <person name="Xu Y."/>
            <person name="Wang K."/>
            <person name="Zhou Z."/>
            <person name="Wang C."/>
            <person name="Geng S."/>
            <person name="Li B."/>
            <person name="Dong Q."/>
            <person name="Hou Y."/>
            <person name="Wang H."/>
            <person name="Ai P."/>
            <person name="Liu Z."/>
            <person name="Yi F."/>
            <person name="Sun M."/>
            <person name="An G."/>
            <person name="Cheng J."/>
            <person name="Zhang Y."/>
            <person name="Shi Q."/>
            <person name="Xie Y."/>
            <person name="Shi X."/>
            <person name="Chang Y."/>
            <person name="Huang F."/>
            <person name="Chen Y."/>
            <person name="Hong S."/>
            <person name="Mi L."/>
            <person name="Sun Q."/>
            <person name="Zhang L."/>
            <person name="Zhou B."/>
            <person name="Peng R."/>
            <person name="Zhang X."/>
            <person name="Liu F."/>
        </authorList>
    </citation>
    <scope>NUCLEOTIDE SEQUENCE [LARGE SCALE GENOMIC DNA]</scope>
    <source>
        <strain evidence="6">cv. PA1801</strain>
    </source>
</reference>
<feature type="region of interest" description="Disordered" evidence="3">
    <location>
        <begin position="920"/>
        <end position="954"/>
    </location>
</feature>
<accession>A0A5B6UVB7</accession>
<dbReference type="Pfam" id="PF13934">
    <property type="entry name" value="ELYS"/>
    <property type="match status" value="1"/>
</dbReference>
<evidence type="ECO:0000313" key="5">
    <source>
        <dbReference type="EMBL" id="KAA3457635.1"/>
    </source>
</evidence>
<name>A0A5B6UVB7_9ROSI</name>
<feature type="compositionally biased region" description="Polar residues" evidence="3">
    <location>
        <begin position="12"/>
        <end position="27"/>
    </location>
</feature>
<evidence type="ECO:0000256" key="1">
    <source>
        <dbReference type="ARBA" id="ARBA00004123"/>
    </source>
</evidence>
<comment type="caution">
    <text evidence="5">The sequence shown here is derived from an EMBL/GenBank/DDBJ whole genome shotgun (WGS) entry which is preliminary data.</text>
</comment>
<dbReference type="InterPro" id="IPR044718">
    <property type="entry name" value="HOS1"/>
</dbReference>
<feature type="compositionally biased region" description="Polar residues" evidence="3">
    <location>
        <begin position="855"/>
        <end position="877"/>
    </location>
</feature>
<dbReference type="InterPro" id="IPR025151">
    <property type="entry name" value="ELYS_dom"/>
</dbReference>
<feature type="region of interest" description="Disordered" evidence="3">
    <location>
        <begin position="855"/>
        <end position="890"/>
    </location>
</feature>
<dbReference type="GO" id="GO:0004842">
    <property type="term" value="F:ubiquitin-protein transferase activity"/>
    <property type="evidence" value="ECO:0007669"/>
    <property type="project" value="InterPro"/>
</dbReference>
<feature type="region of interest" description="Disordered" evidence="3">
    <location>
        <begin position="1"/>
        <end position="27"/>
    </location>
</feature>
<evidence type="ECO:0000256" key="2">
    <source>
        <dbReference type="ARBA" id="ARBA00023242"/>
    </source>
</evidence>
<keyword evidence="6" id="KW-1185">Reference proteome</keyword>
<dbReference type="Proteomes" id="UP000325315">
    <property type="component" value="Unassembled WGS sequence"/>
</dbReference>
<protein>
    <submittedName>
        <fullName evidence="5">E3 ubiquitin-protein ligase HOS1-like</fullName>
    </submittedName>
</protein>
<feature type="domain" description="ELYS-like" evidence="4">
    <location>
        <begin position="321"/>
        <end position="589"/>
    </location>
</feature>
<proteinExistence type="predicted"/>
<sequence length="954" mass="108918">MEKHEINGPVHPSSSGSNGRTVRSSAHQPNFNSRAVQEALEHLASVDLSELFNEAKTEYCRATRDLRRCGRYVKYVLNSCGHASLCAECCQRCDLCPICRIPLTSGNNRLRLRLYDECIDAGLISRRYCDIFQNKEDRDDQMNADVQRLYSFFDVALENNLVSLIYAWMKLLFPVMLSLLCYWMRRLSRIGSSGSLKILQQNFNRYVGEMEKSLGLLHKYSAYLASLSSILEVLESSFKGRHLAQLHDLHHLQESILKTKQHLEIIMWCIRHRFLEHVRSRHANFTSWHNLVRERKSAATARAWPDVVDRSADSTRQDGSLFIEDALANLDIEQAYDQEFGEETYFAFLLKDCASFSRSKIEGLIGCYPFESLQAAVDILFLRGSSDLVVAKQAIFVYYLFDRHWSRPEEEWRDIMDDFATSFGINRHSLLESFIFCLLDDHTDEALQESFQLLPEISGPTTHPKIARVLLERQNPEAAHMVLRWSGRDDGSQLVSLSEAVTVVWVKVECRLLTEAFTYQRMLCTKVREKNFKYGPSEDGQCRSWMDWTEILVSELCCLCIRRNLVDRIIELPWNSDEEKYIHKCLLDCATDDPSSANGSLLVVFYLQRYRYVEAYQVSLKLWTLEEDFLSTHSVNEEFLEVLSRMESCRQRRKALVDKGIELLPEVLQQQVKTGTLPHIVVTFGQENEMPARSGLPELQEPEPAPLLVPSTSDSILLRPDLLTTPSRPAVSEIPKIFGGYVNDSHVGAGNHRSLSILHGRLFAGPETISNVEVGKSFNFEDISSPGIRRVSPTFATPLKGISQSSSRELPIRHLQEKQSDKIISEGEQNGFVNQVHNTSPPYSRRVTANPVSMPGSNYSLKGSANSLRSNISGKRGQSNRDDSYWTVPPNEDLTDVVSWSHEQRPVEDRYINKGLRWRSDETSDEEEQNPGGTIKVGGPTPTKGHRRRRFAIR</sequence>